<proteinExistence type="predicted"/>
<organism evidence="4 5">
    <name type="scientific">Hamadaea flava</name>
    <dbReference type="NCBI Taxonomy" id="1742688"/>
    <lineage>
        <taxon>Bacteria</taxon>
        <taxon>Bacillati</taxon>
        <taxon>Actinomycetota</taxon>
        <taxon>Actinomycetes</taxon>
        <taxon>Micromonosporales</taxon>
        <taxon>Micromonosporaceae</taxon>
        <taxon>Hamadaea</taxon>
    </lineage>
</organism>
<evidence type="ECO:0000313" key="4">
    <source>
        <dbReference type="EMBL" id="MFC4134329.1"/>
    </source>
</evidence>
<keyword evidence="2" id="KW-0548">Nucleotidyltransferase</keyword>
<dbReference type="Pfam" id="PF12804">
    <property type="entry name" value="NTP_transf_3"/>
    <property type="match status" value="1"/>
</dbReference>
<comment type="caution">
    <text evidence="4">The sequence shown here is derived from an EMBL/GenBank/DDBJ whole genome shotgun (WGS) entry which is preliminary data.</text>
</comment>
<name>A0ABV8LUU2_9ACTN</name>
<protein>
    <submittedName>
        <fullName evidence="4">NTP transferase domain-containing protein</fullName>
    </submittedName>
</protein>
<dbReference type="PANTHER" id="PTHR43584">
    <property type="entry name" value="NUCLEOTIDYL TRANSFERASE"/>
    <property type="match status" value="1"/>
</dbReference>
<keyword evidence="1 4" id="KW-0808">Transferase</keyword>
<dbReference type="RefSeq" id="WP_253761506.1">
    <property type="nucleotide sequence ID" value="NZ_JAMZDZ010000001.1"/>
</dbReference>
<sequence>MAELAAIVLAAGEGSRLRPLTTLRPKALCPVGNIPMLDRALALLDEIGLAGPDRVAVNACWLGDQVAEHVGDRAHVSVEKDLLGSAGSVGHLRDWVDGRPVLVMNADAYFSADVTIAALVEDWDGERLRMLGQRHVGGEGEFGAYDFAGMSLLPAATAASLPADHGDLVRLAWRPAEAAGTLDVIRLHGLYLDCGTPRSYLHANLLEVEESLIAPDAVVTGEVRRSVVGAGAIVHGDVHDCVIWPGSQVAAGEQLSRAVRAQDLTVRVESRS</sequence>
<dbReference type="Gene3D" id="3.90.550.10">
    <property type="entry name" value="Spore Coat Polysaccharide Biosynthesis Protein SpsA, Chain A"/>
    <property type="match status" value="1"/>
</dbReference>
<evidence type="ECO:0000256" key="2">
    <source>
        <dbReference type="ARBA" id="ARBA00022695"/>
    </source>
</evidence>
<keyword evidence="5" id="KW-1185">Reference proteome</keyword>
<dbReference type="Proteomes" id="UP001595816">
    <property type="component" value="Unassembled WGS sequence"/>
</dbReference>
<evidence type="ECO:0000256" key="1">
    <source>
        <dbReference type="ARBA" id="ARBA00022679"/>
    </source>
</evidence>
<dbReference type="GO" id="GO:0016740">
    <property type="term" value="F:transferase activity"/>
    <property type="evidence" value="ECO:0007669"/>
    <property type="project" value="UniProtKB-KW"/>
</dbReference>
<feature type="domain" description="MobA-like NTP transferase" evidence="3">
    <location>
        <begin position="6"/>
        <end position="159"/>
    </location>
</feature>
<dbReference type="PANTHER" id="PTHR43584:SF8">
    <property type="entry name" value="N-ACETYLMURAMATE ALPHA-1-PHOSPHATE URIDYLYLTRANSFERASE"/>
    <property type="match status" value="1"/>
</dbReference>
<dbReference type="InterPro" id="IPR029044">
    <property type="entry name" value="Nucleotide-diphossugar_trans"/>
</dbReference>
<dbReference type="InterPro" id="IPR050065">
    <property type="entry name" value="GlmU-like"/>
</dbReference>
<dbReference type="InterPro" id="IPR025877">
    <property type="entry name" value="MobA-like_NTP_Trfase"/>
</dbReference>
<dbReference type="SUPFAM" id="SSF53448">
    <property type="entry name" value="Nucleotide-diphospho-sugar transferases"/>
    <property type="match status" value="1"/>
</dbReference>
<dbReference type="EMBL" id="JBHSAY010000015">
    <property type="protein sequence ID" value="MFC4134329.1"/>
    <property type="molecule type" value="Genomic_DNA"/>
</dbReference>
<accession>A0ABV8LUU2</accession>
<gene>
    <name evidence="4" type="ORF">ACFOZ4_27275</name>
</gene>
<reference evidence="5" key="1">
    <citation type="journal article" date="2019" name="Int. J. Syst. Evol. Microbiol.">
        <title>The Global Catalogue of Microorganisms (GCM) 10K type strain sequencing project: providing services to taxonomists for standard genome sequencing and annotation.</title>
        <authorList>
            <consortium name="The Broad Institute Genomics Platform"/>
            <consortium name="The Broad Institute Genome Sequencing Center for Infectious Disease"/>
            <person name="Wu L."/>
            <person name="Ma J."/>
        </authorList>
    </citation>
    <scope>NUCLEOTIDE SEQUENCE [LARGE SCALE GENOMIC DNA]</scope>
    <source>
        <strain evidence="5">CGMCC 4.7289</strain>
    </source>
</reference>
<evidence type="ECO:0000313" key="5">
    <source>
        <dbReference type="Proteomes" id="UP001595816"/>
    </source>
</evidence>
<evidence type="ECO:0000259" key="3">
    <source>
        <dbReference type="Pfam" id="PF12804"/>
    </source>
</evidence>